<dbReference type="GO" id="GO:0006506">
    <property type="term" value="P:GPI anchor biosynthetic process"/>
    <property type="evidence" value="ECO:0007669"/>
    <property type="project" value="TreeGrafter"/>
</dbReference>
<organism evidence="3 4">
    <name type="scientific">Enterococcus dongliensis</name>
    <dbReference type="NCBI Taxonomy" id="2559925"/>
    <lineage>
        <taxon>Bacteria</taxon>
        <taxon>Bacillati</taxon>
        <taxon>Bacillota</taxon>
        <taxon>Bacilli</taxon>
        <taxon>Lactobacillales</taxon>
        <taxon>Enterococcaceae</taxon>
        <taxon>Enterococcus</taxon>
    </lineage>
</organism>
<dbReference type="Proteomes" id="UP001245561">
    <property type="component" value="Unassembled WGS sequence"/>
</dbReference>
<evidence type="ECO:0000259" key="1">
    <source>
        <dbReference type="Pfam" id="PF03372"/>
    </source>
</evidence>
<dbReference type="InterPro" id="IPR036691">
    <property type="entry name" value="Endo/exonu/phosph_ase_sf"/>
</dbReference>
<dbReference type="Proteomes" id="UP001256547">
    <property type="component" value="Unassembled WGS sequence"/>
</dbReference>
<dbReference type="Gene3D" id="3.60.10.10">
    <property type="entry name" value="Endonuclease/exonuclease/phosphatase"/>
    <property type="match status" value="1"/>
</dbReference>
<keyword evidence="3" id="KW-0540">Nuclease</keyword>
<dbReference type="GO" id="GO:0004519">
    <property type="term" value="F:endonuclease activity"/>
    <property type="evidence" value="ECO:0007669"/>
    <property type="project" value="UniProtKB-KW"/>
</dbReference>
<evidence type="ECO:0000313" key="5">
    <source>
        <dbReference type="Proteomes" id="UP001256547"/>
    </source>
</evidence>
<keyword evidence="3" id="KW-0378">Hydrolase</keyword>
<dbReference type="InterPro" id="IPR051916">
    <property type="entry name" value="GPI-anchor_lipid_remodeler"/>
</dbReference>
<dbReference type="AlphaFoldDB" id="A0AAP5KQN5"/>
<protein>
    <submittedName>
        <fullName evidence="3">Endonuclease/exonuclease/phosphatase family protein</fullName>
    </submittedName>
</protein>
<sequence>MEEQDQQQIDVLANQIAEEEYDLIGLQEVNQLLASPLAKVDTYFQPTSNQQAIHQDNFLFCLTERLKKLGCHYYWSWTYNHIGYDIYHEGIGLLSKTPIKTASYLISKSSDPTDYHTRRFMLGETFIEGQKIVAISSHFSWWHSVDEAFGYEWRMIEEVLSEKQGTLIVMGDFNNDAKKAAEGYDLVCKSSLALQDAFIAARNKTGEYTVEKSIDGWDENAERLRIDYIFTSKNFEIESYRVVFDGKKESVISDHYGVMVVMS</sequence>
<evidence type="ECO:0000313" key="3">
    <source>
        <dbReference type="EMBL" id="MDT2637845.1"/>
    </source>
</evidence>
<dbReference type="SUPFAM" id="SSF56219">
    <property type="entry name" value="DNase I-like"/>
    <property type="match status" value="1"/>
</dbReference>
<proteinExistence type="predicted"/>
<dbReference type="EMBL" id="JARPYR010000006">
    <property type="protein sequence ID" value="MDT2596223.1"/>
    <property type="molecule type" value="Genomic_DNA"/>
</dbReference>
<feature type="domain" description="Endonuclease/exonuclease/phosphatase" evidence="1">
    <location>
        <begin position="4"/>
        <end position="255"/>
    </location>
</feature>
<gene>
    <name evidence="3" type="ORF">P7D36_10110</name>
    <name evidence="2" type="ORF">P7D39_04190</name>
</gene>
<reference evidence="3 5" key="1">
    <citation type="submission" date="2023-03" db="EMBL/GenBank/DDBJ databases">
        <authorList>
            <person name="Shen W."/>
            <person name="Cai J."/>
        </authorList>
    </citation>
    <scope>NUCLEOTIDE SEQUENCE</scope>
    <source>
        <strain evidence="3">P55-2</strain>
        <strain evidence="2 5">P72-2</strain>
    </source>
</reference>
<dbReference type="EMBL" id="JARPYT010000015">
    <property type="protein sequence ID" value="MDT2637845.1"/>
    <property type="molecule type" value="Genomic_DNA"/>
</dbReference>
<dbReference type="CDD" id="cd09079">
    <property type="entry name" value="RgfB-like"/>
    <property type="match status" value="1"/>
</dbReference>
<name>A0AAP5KQN5_9ENTE</name>
<keyword evidence="3" id="KW-0255">Endonuclease</keyword>
<dbReference type="Pfam" id="PF03372">
    <property type="entry name" value="Exo_endo_phos"/>
    <property type="match status" value="1"/>
</dbReference>
<dbReference type="PANTHER" id="PTHR14859:SF1">
    <property type="entry name" value="PGAP2-INTERACTING PROTEIN"/>
    <property type="match status" value="1"/>
</dbReference>
<comment type="caution">
    <text evidence="3">The sequence shown here is derived from an EMBL/GenBank/DDBJ whole genome shotgun (WGS) entry which is preliminary data.</text>
</comment>
<accession>A0AAP5KQN5</accession>
<dbReference type="PANTHER" id="PTHR14859">
    <property type="entry name" value="CALCOFLUOR WHITE HYPERSENSITIVE PROTEIN PRECURSOR"/>
    <property type="match status" value="1"/>
</dbReference>
<keyword evidence="5" id="KW-1185">Reference proteome</keyword>
<dbReference type="InterPro" id="IPR005135">
    <property type="entry name" value="Endo/exonuclease/phosphatase"/>
</dbReference>
<evidence type="ECO:0000313" key="4">
    <source>
        <dbReference type="Proteomes" id="UP001245561"/>
    </source>
</evidence>
<dbReference type="GO" id="GO:0016020">
    <property type="term" value="C:membrane"/>
    <property type="evidence" value="ECO:0007669"/>
    <property type="project" value="GOC"/>
</dbReference>
<evidence type="ECO:0000313" key="2">
    <source>
        <dbReference type="EMBL" id="MDT2596223.1"/>
    </source>
</evidence>